<protein>
    <submittedName>
        <fullName evidence="3">Uncharacterized protein</fullName>
    </submittedName>
</protein>
<evidence type="ECO:0000313" key="3">
    <source>
        <dbReference type="EMBL" id="VEL20882.1"/>
    </source>
</evidence>
<dbReference type="Proteomes" id="UP000784294">
    <property type="component" value="Unassembled WGS sequence"/>
</dbReference>
<feature type="signal peptide" evidence="2">
    <location>
        <begin position="1"/>
        <end position="26"/>
    </location>
</feature>
<name>A0A3S5ANB3_9PLAT</name>
<evidence type="ECO:0000256" key="1">
    <source>
        <dbReference type="SAM" id="MobiDB-lite"/>
    </source>
</evidence>
<evidence type="ECO:0000256" key="2">
    <source>
        <dbReference type="SAM" id="SignalP"/>
    </source>
</evidence>
<accession>A0A3S5ANB3</accession>
<proteinExistence type="predicted"/>
<gene>
    <name evidence="3" type="ORF">PXEA_LOCUS14322</name>
</gene>
<feature type="region of interest" description="Disordered" evidence="1">
    <location>
        <begin position="100"/>
        <end position="147"/>
    </location>
</feature>
<keyword evidence="4" id="KW-1185">Reference proteome</keyword>
<organism evidence="3 4">
    <name type="scientific">Protopolystoma xenopodis</name>
    <dbReference type="NCBI Taxonomy" id="117903"/>
    <lineage>
        <taxon>Eukaryota</taxon>
        <taxon>Metazoa</taxon>
        <taxon>Spiralia</taxon>
        <taxon>Lophotrochozoa</taxon>
        <taxon>Platyhelminthes</taxon>
        <taxon>Monogenea</taxon>
        <taxon>Polyopisthocotylea</taxon>
        <taxon>Polystomatidea</taxon>
        <taxon>Polystomatidae</taxon>
        <taxon>Protopolystoma</taxon>
    </lineage>
</organism>
<dbReference type="AlphaFoldDB" id="A0A3S5ANB3"/>
<dbReference type="EMBL" id="CAAALY010048415">
    <property type="protein sequence ID" value="VEL20882.1"/>
    <property type="molecule type" value="Genomic_DNA"/>
</dbReference>
<keyword evidence="2" id="KW-0732">Signal</keyword>
<feature type="chain" id="PRO_5018568887" evidence="2">
    <location>
        <begin position="27"/>
        <end position="179"/>
    </location>
</feature>
<evidence type="ECO:0000313" key="4">
    <source>
        <dbReference type="Proteomes" id="UP000784294"/>
    </source>
</evidence>
<sequence>MFVGCRMMQPAVLGRILCALDDLILCLFLRLPSRPIVAVAQASKGRGLIGRAAVEQDQCSLTEVTIGRRRVRAPCCPSRRHVTLRASDCRAQAALGRQSTNHEAVGCKPTQSDWWARRPDRSTAAQTDRSARRAAGRTQRVGCGRVSPLDRRPEAALFGSVDPCRSTSARRAYVHSTSE</sequence>
<comment type="caution">
    <text evidence="3">The sequence shown here is derived from an EMBL/GenBank/DDBJ whole genome shotgun (WGS) entry which is preliminary data.</text>
</comment>
<reference evidence="3" key="1">
    <citation type="submission" date="2018-11" db="EMBL/GenBank/DDBJ databases">
        <authorList>
            <consortium name="Pathogen Informatics"/>
        </authorList>
    </citation>
    <scope>NUCLEOTIDE SEQUENCE</scope>
</reference>